<name>A0A261SEP5_9BORD</name>
<dbReference type="Proteomes" id="UP000217005">
    <property type="component" value="Unassembled WGS sequence"/>
</dbReference>
<comment type="caution">
    <text evidence="1">The sequence shown here is derived from an EMBL/GenBank/DDBJ whole genome shotgun (WGS) entry which is preliminary data.</text>
</comment>
<evidence type="ECO:0000313" key="2">
    <source>
        <dbReference type="Proteomes" id="UP000217005"/>
    </source>
</evidence>
<evidence type="ECO:0008006" key="3">
    <source>
        <dbReference type="Google" id="ProtNLM"/>
    </source>
</evidence>
<dbReference type="OrthoDB" id="6537357at2"/>
<dbReference type="InterPro" id="IPR011008">
    <property type="entry name" value="Dimeric_a/b-barrel"/>
</dbReference>
<dbReference type="SUPFAM" id="SSF54909">
    <property type="entry name" value="Dimeric alpha+beta barrel"/>
    <property type="match status" value="1"/>
</dbReference>
<sequence length="194" mass="21255">MQTLLLRIDGQLLDADAARALRAHVLSASPGMRVEVYAAADPAQPETYVYCTPASADTAGHDLAAVRALADERYPGATTRILDALADLDGASAGEASHWHYVVETDVLPEAEEDFNAWYDQEHMPGLAAVPGSVRARRLRCPDGGPRYHACYDLATQETFGSPPWLAVRATDWSSRVRPSFRNTKRTMFRKVLA</sequence>
<dbReference type="AlphaFoldDB" id="A0A261SEP5"/>
<gene>
    <name evidence="1" type="ORF">CEG14_12585</name>
</gene>
<dbReference type="RefSeq" id="WP_094826686.1">
    <property type="nucleotide sequence ID" value="NZ_NEVL01000003.1"/>
</dbReference>
<accession>A0A261SEP5</accession>
<dbReference type="EMBL" id="NEVL01000003">
    <property type="protein sequence ID" value="OZI35878.1"/>
    <property type="molecule type" value="Genomic_DNA"/>
</dbReference>
<proteinExistence type="predicted"/>
<protein>
    <recommendedName>
        <fullName evidence="3">EthD domain-containing protein</fullName>
    </recommendedName>
</protein>
<reference evidence="1 2" key="1">
    <citation type="submission" date="2017-05" db="EMBL/GenBank/DDBJ databases">
        <title>Complete and WGS of Bordetella genogroups.</title>
        <authorList>
            <person name="Spilker T."/>
            <person name="LiPuma J."/>
        </authorList>
    </citation>
    <scope>NUCLEOTIDE SEQUENCE [LARGE SCALE GENOMIC DNA]</scope>
    <source>
        <strain evidence="1 2">AU17610</strain>
    </source>
</reference>
<evidence type="ECO:0000313" key="1">
    <source>
        <dbReference type="EMBL" id="OZI35878.1"/>
    </source>
</evidence>
<organism evidence="1 2">
    <name type="scientific">Bordetella genomosp. 1</name>
    <dbReference type="NCBI Taxonomy" id="1395607"/>
    <lineage>
        <taxon>Bacteria</taxon>
        <taxon>Pseudomonadati</taxon>
        <taxon>Pseudomonadota</taxon>
        <taxon>Betaproteobacteria</taxon>
        <taxon>Burkholderiales</taxon>
        <taxon>Alcaligenaceae</taxon>
        <taxon>Bordetella</taxon>
    </lineage>
</organism>